<name>Q0UHM5_PHANO</name>
<gene>
    <name evidence="1" type="ORF">SNOG_08739</name>
</gene>
<protein>
    <submittedName>
        <fullName evidence="1">Uncharacterized protein</fullName>
    </submittedName>
</protein>
<proteinExistence type="predicted"/>
<reference evidence="2" key="1">
    <citation type="journal article" date="2007" name="Plant Cell">
        <title>Dothideomycete-plant interactions illuminated by genome sequencing and EST analysis of the wheat pathogen Stagonospora nodorum.</title>
        <authorList>
            <person name="Hane J.K."/>
            <person name="Lowe R.G."/>
            <person name="Solomon P.S."/>
            <person name="Tan K.C."/>
            <person name="Schoch C.L."/>
            <person name="Spatafora J.W."/>
            <person name="Crous P.W."/>
            <person name="Kodira C."/>
            <person name="Birren B.W."/>
            <person name="Galagan J.E."/>
            <person name="Torriani S.F."/>
            <person name="McDonald B.A."/>
            <person name="Oliver R.P."/>
        </authorList>
    </citation>
    <scope>NUCLEOTIDE SEQUENCE [LARGE SCALE GENOMIC DNA]</scope>
    <source>
        <strain evidence="2">SN15 / ATCC MYA-4574 / FGSC 10173</strain>
    </source>
</reference>
<organism evidence="1 2">
    <name type="scientific">Phaeosphaeria nodorum (strain SN15 / ATCC MYA-4574 / FGSC 10173)</name>
    <name type="common">Glume blotch fungus</name>
    <name type="synonym">Parastagonospora nodorum</name>
    <dbReference type="NCBI Taxonomy" id="321614"/>
    <lineage>
        <taxon>Eukaryota</taxon>
        <taxon>Fungi</taxon>
        <taxon>Dikarya</taxon>
        <taxon>Ascomycota</taxon>
        <taxon>Pezizomycotina</taxon>
        <taxon>Dothideomycetes</taxon>
        <taxon>Pleosporomycetidae</taxon>
        <taxon>Pleosporales</taxon>
        <taxon>Pleosporineae</taxon>
        <taxon>Phaeosphaeriaceae</taxon>
        <taxon>Parastagonospora</taxon>
    </lineage>
</organism>
<sequence>MRIYCCIPRDHRSKRRDTARREAMQPKDVSYVETGGAWLRLLQKLVTFKQQPYMHQESQGLKSPAVLKTVSAYAAPPLFRPDYCIIEAAAAAINHSLELQ</sequence>
<accession>Q0UHM5</accession>
<evidence type="ECO:0000313" key="2">
    <source>
        <dbReference type="Proteomes" id="UP000001055"/>
    </source>
</evidence>
<dbReference type="EMBL" id="CH445337">
    <property type="protein sequence ID" value="EAT83907.1"/>
    <property type="molecule type" value="Genomic_DNA"/>
</dbReference>
<dbReference type="HOGENOM" id="CLU_2307055_0_0_1"/>
<dbReference type="VEuPathDB" id="FungiDB:JI435_087390"/>
<dbReference type="Proteomes" id="UP000001055">
    <property type="component" value="Unassembled WGS sequence"/>
</dbReference>
<dbReference type="KEGG" id="pno:SNOG_08739"/>
<dbReference type="GeneID" id="5975946"/>
<evidence type="ECO:0000313" key="1">
    <source>
        <dbReference type="EMBL" id="EAT83907.1"/>
    </source>
</evidence>
<dbReference type="AlphaFoldDB" id="Q0UHM5"/>
<dbReference type="RefSeq" id="XP_001799047.1">
    <property type="nucleotide sequence ID" value="XM_001798995.1"/>
</dbReference>
<dbReference type="InParanoid" id="Q0UHM5"/>